<dbReference type="InterPro" id="IPR058533">
    <property type="entry name" value="Cation_efflux_TM"/>
</dbReference>
<name>A0A7W6WIW9_9PROT</name>
<dbReference type="GO" id="GO:0006882">
    <property type="term" value="P:intracellular zinc ion homeostasis"/>
    <property type="evidence" value="ECO:0007669"/>
    <property type="project" value="InterPro"/>
</dbReference>
<feature type="transmembrane region" description="Helical" evidence="8">
    <location>
        <begin position="210"/>
        <end position="230"/>
    </location>
</feature>
<comment type="caution">
    <text evidence="10">The sequence shown here is derived from an EMBL/GenBank/DDBJ whole genome shotgun (WGS) entry which is preliminary data.</text>
</comment>
<organism evidence="10 11">
    <name type="scientific">Roseospira goensis</name>
    <dbReference type="NCBI Taxonomy" id="391922"/>
    <lineage>
        <taxon>Bacteria</taxon>
        <taxon>Pseudomonadati</taxon>
        <taxon>Pseudomonadota</taxon>
        <taxon>Alphaproteobacteria</taxon>
        <taxon>Rhodospirillales</taxon>
        <taxon>Rhodospirillaceae</taxon>
        <taxon>Roseospira</taxon>
    </lineage>
</organism>
<evidence type="ECO:0000313" key="11">
    <source>
        <dbReference type="Proteomes" id="UP000555728"/>
    </source>
</evidence>
<feature type="domain" description="Cation efflux protein transmembrane" evidence="9">
    <location>
        <begin position="32"/>
        <end position="241"/>
    </location>
</feature>
<evidence type="ECO:0000256" key="6">
    <source>
        <dbReference type="ARBA" id="ARBA00023136"/>
    </source>
</evidence>
<dbReference type="NCBIfam" id="TIGR01297">
    <property type="entry name" value="CDF"/>
    <property type="match status" value="1"/>
</dbReference>
<dbReference type="AlphaFoldDB" id="A0A7W6WIW9"/>
<dbReference type="EMBL" id="JACIGI010000002">
    <property type="protein sequence ID" value="MBB4284641.1"/>
    <property type="molecule type" value="Genomic_DNA"/>
</dbReference>
<feature type="transmembrane region" description="Helical" evidence="8">
    <location>
        <begin position="61"/>
        <end position="78"/>
    </location>
</feature>
<accession>A0A7W6WIW9</accession>
<dbReference type="Proteomes" id="UP000555728">
    <property type="component" value="Unassembled WGS sequence"/>
</dbReference>
<dbReference type="Gene3D" id="1.20.1510.10">
    <property type="entry name" value="Cation efflux protein transmembrane domain"/>
    <property type="match status" value="1"/>
</dbReference>
<feature type="transmembrane region" description="Helical" evidence="8">
    <location>
        <begin position="127"/>
        <end position="145"/>
    </location>
</feature>
<protein>
    <submittedName>
        <fullName evidence="10">Cation diffusion facilitator family transporter</fullName>
    </submittedName>
</protein>
<gene>
    <name evidence="10" type="ORF">GGD88_000348</name>
</gene>
<evidence type="ECO:0000256" key="1">
    <source>
        <dbReference type="ARBA" id="ARBA00004141"/>
    </source>
</evidence>
<evidence type="ECO:0000256" key="4">
    <source>
        <dbReference type="ARBA" id="ARBA00022989"/>
    </source>
</evidence>
<feature type="transmembrane region" description="Helical" evidence="8">
    <location>
        <begin position="184"/>
        <end position="204"/>
    </location>
</feature>
<keyword evidence="4 8" id="KW-1133">Transmembrane helix</keyword>
<dbReference type="NCBIfam" id="NF033827">
    <property type="entry name" value="CDF_efflux_DmeF"/>
    <property type="match status" value="1"/>
</dbReference>
<feature type="region of interest" description="Disordered" evidence="7">
    <location>
        <begin position="157"/>
        <end position="176"/>
    </location>
</feature>
<dbReference type="InterPro" id="IPR027469">
    <property type="entry name" value="Cation_efflux_TMD_sf"/>
</dbReference>
<dbReference type="SUPFAM" id="SSF161111">
    <property type="entry name" value="Cation efflux protein transmembrane domain-like"/>
    <property type="match status" value="1"/>
</dbReference>
<dbReference type="PANTHER" id="PTHR45755:SF4">
    <property type="entry name" value="ZINC TRANSPORTER 7"/>
    <property type="match status" value="1"/>
</dbReference>
<evidence type="ECO:0000256" key="2">
    <source>
        <dbReference type="ARBA" id="ARBA00022448"/>
    </source>
</evidence>
<evidence type="ECO:0000313" key="10">
    <source>
        <dbReference type="EMBL" id="MBB4284641.1"/>
    </source>
</evidence>
<evidence type="ECO:0000256" key="8">
    <source>
        <dbReference type="SAM" id="Phobius"/>
    </source>
</evidence>
<evidence type="ECO:0000256" key="5">
    <source>
        <dbReference type="ARBA" id="ARBA00023065"/>
    </source>
</evidence>
<dbReference type="InterPro" id="IPR045316">
    <property type="entry name" value="Msc2-like"/>
</dbReference>
<dbReference type="PANTHER" id="PTHR45755">
    <property type="match status" value="1"/>
</dbReference>
<dbReference type="GO" id="GO:0005385">
    <property type="term" value="F:zinc ion transmembrane transporter activity"/>
    <property type="evidence" value="ECO:0007669"/>
    <property type="project" value="InterPro"/>
</dbReference>
<proteinExistence type="predicted"/>
<keyword evidence="6 8" id="KW-0472">Membrane</keyword>
<keyword evidence="11" id="KW-1185">Reference proteome</keyword>
<comment type="subcellular location">
    <subcellularLocation>
        <location evidence="1">Membrane</location>
        <topology evidence="1">Multi-pass membrane protein</topology>
    </subcellularLocation>
</comment>
<dbReference type="RefSeq" id="WP_184431121.1">
    <property type="nucleotide sequence ID" value="NZ_JACIGI010000002.1"/>
</dbReference>
<reference evidence="10 11" key="1">
    <citation type="submission" date="2020-08" db="EMBL/GenBank/DDBJ databases">
        <title>Genome sequencing of Purple Non-Sulfur Bacteria from various extreme environments.</title>
        <authorList>
            <person name="Mayer M."/>
        </authorList>
    </citation>
    <scope>NUCLEOTIDE SEQUENCE [LARGE SCALE GENOMIC DNA]</scope>
    <source>
        <strain evidence="10 11">JA135</strain>
    </source>
</reference>
<evidence type="ECO:0000256" key="7">
    <source>
        <dbReference type="SAM" id="MobiDB-lite"/>
    </source>
</evidence>
<keyword evidence="5" id="KW-0406">Ion transport</keyword>
<evidence type="ECO:0000259" key="9">
    <source>
        <dbReference type="Pfam" id="PF01545"/>
    </source>
</evidence>
<evidence type="ECO:0000256" key="3">
    <source>
        <dbReference type="ARBA" id="ARBA00022692"/>
    </source>
</evidence>
<sequence>MHIHHLHEYRQDAALRQVADTGAGEQRTRWVIVLAAITMVVEITAGLLFNSMALLADGWHMASHVGALGITLAAYAYARRHADDARFTFGTGKVGVLGGYTSAIALGLVAVLMAWESATRLANPLPIAFDQAMLVAVIGLVVNLVSARLLHGAGVSHGHGHAHAHHHDHDHDHGHHHDHNLRAAYFHVLADALTSVLAIAALLAGKLLGWVWMDALMGLVGAAVIGRWAWGLARDSGRLLLDGAFDPARADAIRSALEADADNRVAELHVWSVGPGAWAVIATVVTHTPRPPSHYKALLAYQPDLVHVTVEVHPGPGAPCLPLDLGDRDAASAHR</sequence>
<feature type="transmembrane region" description="Helical" evidence="8">
    <location>
        <begin position="90"/>
        <end position="115"/>
    </location>
</feature>
<dbReference type="GO" id="GO:0016020">
    <property type="term" value="C:membrane"/>
    <property type="evidence" value="ECO:0007669"/>
    <property type="project" value="UniProtKB-SubCell"/>
</dbReference>
<feature type="transmembrane region" description="Helical" evidence="8">
    <location>
        <begin position="30"/>
        <end position="49"/>
    </location>
</feature>
<dbReference type="InterPro" id="IPR002524">
    <property type="entry name" value="Cation_efflux"/>
</dbReference>
<keyword evidence="3 8" id="KW-0812">Transmembrane</keyword>
<keyword evidence="2" id="KW-0813">Transport</keyword>
<dbReference type="Pfam" id="PF01545">
    <property type="entry name" value="Cation_efflux"/>
    <property type="match status" value="1"/>
</dbReference>